<evidence type="ECO:0000313" key="2">
    <source>
        <dbReference type="Proteomes" id="UP000029614"/>
    </source>
</evidence>
<reference evidence="1 2" key="1">
    <citation type="submission" date="2014-07" db="EMBL/GenBank/DDBJ databases">
        <authorList>
            <person name="McCorrison J."/>
            <person name="Sanka R."/>
            <person name="Torralba M."/>
            <person name="Gillis M."/>
            <person name="Haft D.H."/>
            <person name="Methe B."/>
            <person name="Sutton G."/>
            <person name="Nelson K.E."/>
        </authorList>
    </citation>
    <scope>NUCLEOTIDE SEQUENCE [LARGE SCALE GENOMIC DNA]</scope>
    <source>
        <strain evidence="1 2">DNF00058</strain>
    </source>
</reference>
<dbReference type="PROSITE" id="PS51257">
    <property type="entry name" value="PROKAR_LIPOPROTEIN"/>
    <property type="match status" value="1"/>
</dbReference>
<name>A0A096B0T9_9BACT</name>
<keyword evidence="2" id="KW-1185">Reference proteome</keyword>
<sequence length="479" mass="53911">MKKVLFFLAVSLVFLISCDDTTGNVGVSLITENDKLEVSADSFDVSSESVLAGNIAAYSATGYLGRMIDNESKVNVTANFMTQFHVLDNYEMPVKDSIASLDKKGRVIADSCEIRLFYKKRYGDKLSQMKLTVYELDKPIEEGIDYNTDFDPIAKGYIRKGGLRVNRSYTLEDLSEPDSVRNSSKYEKNINIRLHDKYTDKDGKTYNNFGTYLMRKYQEKPECFRNSYRFLHDICAGFYFKITDGEGSMANIEQAQINIYYRKKEGKKEKVSFTKLVGTEEVLQLTNFDDNKEQLKSLMGETGHTYLSSPAGIFTQITLPDDIVNGKYQDYVINSAKIEVRCVNNKNSSVYNFGVPQHILMLPADSVKAFFTHTRLNDNKTSFLATYNPVRNSYIFNNISGIINLFKQARSSSVTGNLGKVLLIPVDLQTITTGSGAEKKTTVTMISNKMGLSSTKLLGNTTKGNGLRITVVYSKFKDK</sequence>
<dbReference type="EMBL" id="JRNU01000010">
    <property type="protein sequence ID" value="KGF52586.1"/>
    <property type="molecule type" value="Genomic_DNA"/>
</dbReference>
<dbReference type="OrthoDB" id="1110209at2"/>
<organism evidence="1 2">
    <name type="scientific">Prevotella amnii DNF00058</name>
    <dbReference type="NCBI Taxonomy" id="1401066"/>
    <lineage>
        <taxon>Bacteria</taxon>
        <taxon>Pseudomonadati</taxon>
        <taxon>Bacteroidota</taxon>
        <taxon>Bacteroidia</taxon>
        <taxon>Bacteroidales</taxon>
        <taxon>Prevotellaceae</taxon>
        <taxon>Prevotella</taxon>
    </lineage>
</organism>
<protein>
    <recommendedName>
        <fullName evidence="3">Lipoprotein</fullName>
    </recommendedName>
</protein>
<dbReference type="AlphaFoldDB" id="A0A096B0T9"/>
<gene>
    <name evidence="1" type="ORF">HMPREF9302_03170</name>
</gene>
<dbReference type="RefSeq" id="WP_036854593.1">
    <property type="nucleotide sequence ID" value="NZ_JRNU01000010.1"/>
</dbReference>
<proteinExistence type="predicted"/>
<dbReference type="Pfam" id="PF14092">
    <property type="entry name" value="DUF4270"/>
    <property type="match status" value="1"/>
</dbReference>
<accession>A0A096B0T9</accession>
<dbReference type="InterPro" id="IPR025366">
    <property type="entry name" value="DUF4270"/>
</dbReference>
<comment type="caution">
    <text evidence="1">The sequence shown here is derived from an EMBL/GenBank/DDBJ whole genome shotgun (WGS) entry which is preliminary data.</text>
</comment>
<evidence type="ECO:0008006" key="3">
    <source>
        <dbReference type="Google" id="ProtNLM"/>
    </source>
</evidence>
<evidence type="ECO:0000313" key="1">
    <source>
        <dbReference type="EMBL" id="KGF52586.1"/>
    </source>
</evidence>
<dbReference type="Proteomes" id="UP000029614">
    <property type="component" value="Unassembled WGS sequence"/>
</dbReference>